<evidence type="ECO:0000313" key="4">
    <source>
        <dbReference type="Proteomes" id="UP000051574"/>
    </source>
</evidence>
<reference evidence="3 4" key="1">
    <citation type="submission" date="2015-09" db="EMBL/GenBank/DDBJ databases">
        <title>Draft genome of the scarab beetle Oryctes borbonicus.</title>
        <authorList>
            <person name="Meyer J.M."/>
            <person name="Markov G.V."/>
            <person name="Baskaran P."/>
            <person name="Herrmann M."/>
            <person name="Sommer R.J."/>
            <person name="Roedelsperger C."/>
        </authorList>
    </citation>
    <scope>NUCLEOTIDE SEQUENCE [LARGE SCALE GENOMIC DNA]</scope>
    <source>
        <strain evidence="3">OB123</strain>
        <tissue evidence="3">Whole animal</tissue>
    </source>
</reference>
<feature type="coiled-coil region" evidence="1">
    <location>
        <begin position="11"/>
        <end position="38"/>
    </location>
</feature>
<keyword evidence="4" id="KW-1185">Reference proteome</keyword>
<dbReference type="AlphaFoldDB" id="A0A0T6BEZ1"/>
<protein>
    <submittedName>
        <fullName evidence="3">Uncharacterized protein</fullName>
    </submittedName>
</protein>
<evidence type="ECO:0000256" key="2">
    <source>
        <dbReference type="SAM" id="MobiDB-lite"/>
    </source>
</evidence>
<dbReference type="EMBL" id="LJIG01001215">
    <property type="protein sequence ID" value="KRT85725.1"/>
    <property type="molecule type" value="Genomic_DNA"/>
</dbReference>
<proteinExistence type="predicted"/>
<evidence type="ECO:0000313" key="3">
    <source>
        <dbReference type="EMBL" id="KRT85725.1"/>
    </source>
</evidence>
<dbReference type="PANTHER" id="PTHR18911:SF5">
    <property type="entry name" value="COILED-COIL DOMAIN-CONTAINING PROTEIN 186"/>
    <property type="match status" value="1"/>
</dbReference>
<comment type="caution">
    <text evidence="3">The sequence shown here is derived from an EMBL/GenBank/DDBJ whole genome shotgun (WGS) entry which is preliminary data.</text>
</comment>
<keyword evidence="1" id="KW-0175">Coiled coil</keyword>
<dbReference type="GO" id="GO:0005802">
    <property type="term" value="C:trans-Golgi network"/>
    <property type="evidence" value="ECO:0007669"/>
    <property type="project" value="TreeGrafter"/>
</dbReference>
<sequence>ADQKGENSVIRRKLELSLREVNKELSQYRKKLDQYECINNNTSSSSSSSSLNAVERNGESSPTAAIDQVKVVQPERVLDKQALIEHIVKLQRISARKSEKIDFLEEHVNSLITELQKKSRLLHNYILREQSGTLSSNTMDNNKAILAKYPGIMSSVYSSRVADNNLTLELSLDINRKFQAVLEDALLENITLKVRMSSKINSFSTIGYVSSDWRYVSGIICLGCFEQRSVIEFYLPQDN</sequence>
<dbReference type="PANTHER" id="PTHR18911">
    <property type="entry name" value="CTCL TUMOR ANTIGEN HD-CL-01"/>
    <property type="match status" value="1"/>
</dbReference>
<accession>A0A0T6BEZ1</accession>
<feature type="non-terminal residue" evidence="3">
    <location>
        <position position="1"/>
    </location>
</feature>
<dbReference type="GO" id="GO:0099518">
    <property type="term" value="P:vesicle cytoskeletal trafficking"/>
    <property type="evidence" value="ECO:0007669"/>
    <property type="project" value="TreeGrafter"/>
</dbReference>
<organism evidence="3 4">
    <name type="scientific">Oryctes borbonicus</name>
    <dbReference type="NCBI Taxonomy" id="1629725"/>
    <lineage>
        <taxon>Eukaryota</taxon>
        <taxon>Metazoa</taxon>
        <taxon>Ecdysozoa</taxon>
        <taxon>Arthropoda</taxon>
        <taxon>Hexapoda</taxon>
        <taxon>Insecta</taxon>
        <taxon>Pterygota</taxon>
        <taxon>Neoptera</taxon>
        <taxon>Endopterygota</taxon>
        <taxon>Coleoptera</taxon>
        <taxon>Polyphaga</taxon>
        <taxon>Scarabaeiformia</taxon>
        <taxon>Scarabaeidae</taxon>
        <taxon>Dynastinae</taxon>
        <taxon>Oryctes</taxon>
    </lineage>
</organism>
<evidence type="ECO:0000256" key="1">
    <source>
        <dbReference type="SAM" id="Coils"/>
    </source>
</evidence>
<dbReference type="Proteomes" id="UP000051574">
    <property type="component" value="Unassembled WGS sequence"/>
</dbReference>
<name>A0A0T6BEZ1_9SCAR</name>
<dbReference type="OrthoDB" id="5583482at2759"/>
<dbReference type="GO" id="GO:0031267">
    <property type="term" value="F:small GTPase binding"/>
    <property type="evidence" value="ECO:0007669"/>
    <property type="project" value="TreeGrafter"/>
</dbReference>
<feature type="region of interest" description="Disordered" evidence="2">
    <location>
        <begin position="40"/>
        <end position="59"/>
    </location>
</feature>
<dbReference type="InterPro" id="IPR038830">
    <property type="entry name" value="CCDC186"/>
</dbReference>
<gene>
    <name evidence="3" type="ORF">AMK59_1939</name>
</gene>